<dbReference type="AlphaFoldDB" id="A0A4P9W6B7"/>
<gene>
    <name evidence="3" type="ORF">BDK51DRAFT_34617</name>
</gene>
<feature type="region of interest" description="Disordered" evidence="2">
    <location>
        <begin position="234"/>
        <end position="261"/>
    </location>
</feature>
<dbReference type="EMBL" id="KZ997826">
    <property type="protein sequence ID" value="RKO86903.1"/>
    <property type="molecule type" value="Genomic_DNA"/>
</dbReference>
<evidence type="ECO:0000313" key="3">
    <source>
        <dbReference type="EMBL" id="RKO86903.1"/>
    </source>
</evidence>
<feature type="region of interest" description="Disordered" evidence="2">
    <location>
        <begin position="71"/>
        <end position="137"/>
    </location>
</feature>
<evidence type="ECO:0000256" key="1">
    <source>
        <dbReference type="SAM" id="Coils"/>
    </source>
</evidence>
<dbReference type="Proteomes" id="UP000269721">
    <property type="component" value="Unassembled WGS sequence"/>
</dbReference>
<accession>A0A4P9W6B7</accession>
<proteinExistence type="predicted"/>
<feature type="compositionally biased region" description="Basic and acidic residues" evidence="2">
    <location>
        <begin position="71"/>
        <end position="120"/>
    </location>
</feature>
<keyword evidence="1" id="KW-0175">Coiled coil</keyword>
<feature type="compositionally biased region" description="Low complexity" evidence="2">
    <location>
        <begin position="250"/>
        <end position="261"/>
    </location>
</feature>
<reference evidence="4" key="1">
    <citation type="journal article" date="2018" name="Nat. Microbiol.">
        <title>Leveraging single-cell genomics to expand the fungal tree of life.</title>
        <authorList>
            <person name="Ahrendt S.R."/>
            <person name="Quandt C.A."/>
            <person name="Ciobanu D."/>
            <person name="Clum A."/>
            <person name="Salamov A."/>
            <person name="Andreopoulos B."/>
            <person name="Cheng J.F."/>
            <person name="Woyke T."/>
            <person name="Pelin A."/>
            <person name="Henrissat B."/>
            <person name="Reynolds N.K."/>
            <person name="Benny G.L."/>
            <person name="Smith M.E."/>
            <person name="James T.Y."/>
            <person name="Grigoriev I.V."/>
        </authorList>
    </citation>
    <scope>NUCLEOTIDE SEQUENCE [LARGE SCALE GENOMIC DNA]</scope>
</reference>
<name>A0A4P9W6B7_9FUNG</name>
<sequence length="376" mass="39398">MNLADIDALLNSKDEPLFKFTPSLQSIYDATKRIEELQAEVEELQRTVRIERGRARQLGGALRVALEEVARVERGESGDGEQKEGQEKREGGKGKRVGFGEEIKATTQTYDKEAPPRELKNPPGDDPPLGTVAGEDGYDDVESWTSFTALSITSSDPPALATGWPEFKLPHIAAPTTTLSPVQNRPAPPFKLKMTFPSSSTPHSAPVRLPFATNTTPFSPDWLASFATASGSPALKESRTGAGGSILPNTTTMTTTSSPTPFIRMGTSTAAGFSMSPLAVDNQPPPIGTVSAAGFYFPRTPAASIPNLDAVGAAATEVGKAAVAEVPQQLAAIGTGSFCFGRGPTACDSIGRAGAVEVAVRESGKGDGEDVAVVEP</sequence>
<keyword evidence="4" id="KW-1185">Reference proteome</keyword>
<evidence type="ECO:0000313" key="4">
    <source>
        <dbReference type="Proteomes" id="UP000269721"/>
    </source>
</evidence>
<evidence type="ECO:0000256" key="2">
    <source>
        <dbReference type="SAM" id="MobiDB-lite"/>
    </source>
</evidence>
<organism evidence="3 4">
    <name type="scientific">Blyttiomyces helicus</name>
    <dbReference type="NCBI Taxonomy" id="388810"/>
    <lineage>
        <taxon>Eukaryota</taxon>
        <taxon>Fungi</taxon>
        <taxon>Fungi incertae sedis</taxon>
        <taxon>Chytridiomycota</taxon>
        <taxon>Chytridiomycota incertae sedis</taxon>
        <taxon>Chytridiomycetes</taxon>
        <taxon>Chytridiomycetes incertae sedis</taxon>
        <taxon>Blyttiomyces</taxon>
    </lineage>
</organism>
<protein>
    <submittedName>
        <fullName evidence="3">Uncharacterized protein</fullName>
    </submittedName>
</protein>
<feature type="coiled-coil region" evidence="1">
    <location>
        <begin position="27"/>
        <end position="54"/>
    </location>
</feature>